<dbReference type="InterPro" id="IPR006357">
    <property type="entry name" value="HAD-SF_hydro_IIA"/>
</dbReference>
<feature type="binding site" evidence="3">
    <location>
        <position position="182"/>
    </location>
    <ligand>
        <name>substrate</name>
    </ligand>
</feature>
<dbReference type="Gene3D" id="3.40.50.1000">
    <property type="entry name" value="HAD superfamily/HAD-like"/>
    <property type="match status" value="2"/>
</dbReference>
<dbReference type="InterPro" id="IPR023214">
    <property type="entry name" value="HAD_sf"/>
</dbReference>
<dbReference type="PIRSF" id="PIRSF000915">
    <property type="entry name" value="PGP-type_phosphatase"/>
    <property type="match status" value="1"/>
</dbReference>
<dbReference type="GO" id="GO:0005737">
    <property type="term" value="C:cytoplasm"/>
    <property type="evidence" value="ECO:0007669"/>
    <property type="project" value="TreeGrafter"/>
</dbReference>
<proteinExistence type="inferred from homology"/>
<name>W4M2F4_9BACT</name>
<evidence type="ECO:0000256" key="1">
    <source>
        <dbReference type="PIRNR" id="PIRNR000915"/>
    </source>
</evidence>
<dbReference type="AlphaFoldDB" id="W4M2F4"/>
<keyword evidence="6" id="KW-1185">Reference proteome</keyword>
<sequence>MIRHVVMDMDGVVYRGEVPVPGAIETMEALHDQGVKVAYLTNNASRHRVDLVEKLRHMGLPCSVEQMWGSAYTTARYLFTEAPDAKIFAVGMPGMIREFEEVGLTVVPHYEQATHVVVGLDHDFTYEKLTCAHRAICNGAVFIATNLDVTFPDSPSTTVPGAGALAAALQASTGVTPKVIGKPQTTGISLIADSWGVEPEAIVAVGDRLDTDIAAAKAFGCVAALVLTGIANRTDAAKATGLHKPDVILQDLTELIPLLSLSR</sequence>
<dbReference type="HOGENOM" id="CLU_043473_1_2_7"/>
<feature type="binding site" evidence="4">
    <location>
        <position position="10"/>
    </location>
    <ligand>
        <name>Mg(2+)</name>
        <dbReference type="ChEBI" id="CHEBI:18420"/>
    </ligand>
</feature>
<keyword evidence="4" id="KW-0479">Metal-binding</keyword>
<dbReference type="SUPFAM" id="SSF56784">
    <property type="entry name" value="HAD-like"/>
    <property type="match status" value="1"/>
</dbReference>
<comment type="cofactor">
    <cofactor evidence="4">
        <name>Mg(2+)</name>
        <dbReference type="ChEBI" id="CHEBI:18420"/>
    </cofactor>
    <text evidence="4">Divalent metal ions. Mg(2+) is the most effective.</text>
</comment>
<feature type="active site" description="Proton donor" evidence="2">
    <location>
        <position position="10"/>
    </location>
</feature>
<evidence type="ECO:0000313" key="5">
    <source>
        <dbReference type="EMBL" id="ETX04375.1"/>
    </source>
</evidence>
<dbReference type="NCBIfam" id="TIGR01460">
    <property type="entry name" value="HAD-SF-IIA"/>
    <property type="match status" value="1"/>
</dbReference>
<keyword evidence="4" id="KW-0460">Magnesium</keyword>
<feature type="active site" description="Nucleophile" evidence="2">
    <location>
        <position position="8"/>
    </location>
</feature>
<dbReference type="Pfam" id="PF13242">
    <property type="entry name" value="Hydrolase_like"/>
    <property type="match status" value="1"/>
</dbReference>
<dbReference type="InterPro" id="IPR036412">
    <property type="entry name" value="HAD-like_sf"/>
</dbReference>
<dbReference type="PANTHER" id="PTHR19288:SF95">
    <property type="entry name" value="D-GLYCEROL 3-PHOSPHATE PHOSPHATASE"/>
    <property type="match status" value="1"/>
</dbReference>
<dbReference type="GO" id="GO:0016791">
    <property type="term" value="F:phosphatase activity"/>
    <property type="evidence" value="ECO:0007669"/>
    <property type="project" value="TreeGrafter"/>
</dbReference>
<dbReference type="Pfam" id="PF13344">
    <property type="entry name" value="Hydrolase_6"/>
    <property type="match status" value="1"/>
</dbReference>
<evidence type="ECO:0000256" key="2">
    <source>
        <dbReference type="PIRSR" id="PIRSR000915-1"/>
    </source>
</evidence>
<reference evidence="5 6" key="1">
    <citation type="journal article" date="2014" name="Nature">
        <title>An environmental bacterial taxon with a large and distinct metabolic repertoire.</title>
        <authorList>
            <person name="Wilson M.C."/>
            <person name="Mori T."/>
            <person name="Ruckert C."/>
            <person name="Uria A.R."/>
            <person name="Helf M.J."/>
            <person name="Takada K."/>
            <person name="Gernert C."/>
            <person name="Steffens U.A."/>
            <person name="Heycke N."/>
            <person name="Schmitt S."/>
            <person name="Rinke C."/>
            <person name="Helfrich E.J."/>
            <person name="Brachmann A.O."/>
            <person name="Gurgui C."/>
            <person name="Wakimoto T."/>
            <person name="Kracht M."/>
            <person name="Crusemann M."/>
            <person name="Hentschel U."/>
            <person name="Abe I."/>
            <person name="Matsunaga S."/>
            <person name="Kalinowski J."/>
            <person name="Takeyama H."/>
            <person name="Piel J."/>
        </authorList>
    </citation>
    <scope>NUCLEOTIDE SEQUENCE [LARGE SCALE GENOMIC DNA]</scope>
    <source>
        <strain evidence="6">TSY2</strain>
    </source>
</reference>
<evidence type="ECO:0000256" key="4">
    <source>
        <dbReference type="PIRSR" id="PIRSR000915-3"/>
    </source>
</evidence>
<dbReference type="GO" id="GO:0046872">
    <property type="term" value="F:metal ion binding"/>
    <property type="evidence" value="ECO:0007669"/>
    <property type="project" value="UniProtKB-KW"/>
</dbReference>
<comment type="similarity">
    <text evidence="1">Belongs to the HAD-like hydrolase superfamily.</text>
</comment>
<evidence type="ECO:0008006" key="7">
    <source>
        <dbReference type="Google" id="ProtNLM"/>
    </source>
</evidence>
<dbReference type="EMBL" id="AZHX01001238">
    <property type="protein sequence ID" value="ETX04375.1"/>
    <property type="molecule type" value="Genomic_DNA"/>
</dbReference>
<gene>
    <name evidence="5" type="ORF">ETSY2_29175</name>
</gene>
<dbReference type="Proteomes" id="UP000019140">
    <property type="component" value="Unassembled WGS sequence"/>
</dbReference>
<evidence type="ECO:0000313" key="6">
    <source>
        <dbReference type="Proteomes" id="UP000019140"/>
    </source>
</evidence>
<dbReference type="PANTHER" id="PTHR19288">
    <property type="entry name" value="4-NITROPHENYLPHOSPHATASE-RELATED"/>
    <property type="match status" value="1"/>
</dbReference>
<evidence type="ECO:0000256" key="3">
    <source>
        <dbReference type="PIRSR" id="PIRSR000915-2"/>
    </source>
</evidence>
<accession>W4M2F4</accession>
<feature type="binding site" evidence="4">
    <location>
        <position position="207"/>
    </location>
    <ligand>
        <name>Mg(2+)</name>
        <dbReference type="ChEBI" id="CHEBI:18420"/>
    </ligand>
</feature>
<comment type="caution">
    <text evidence="5">The sequence shown here is derived from an EMBL/GenBank/DDBJ whole genome shotgun (WGS) entry which is preliminary data.</text>
</comment>
<organism evidence="5 6">
    <name type="scientific">Candidatus Entotheonella gemina</name>
    <dbReference type="NCBI Taxonomy" id="1429439"/>
    <lineage>
        <taxon>Bacteria</taxon>
        <taxon>Pseudomonadati</taxon>
        <taxon>Nitrospinota/Tectimicrobiota group</taxon>
        <taxon>Candidatus Tectimicrobiota</taxon>
        <taxon>Candidatus Entotheonellia</taxon>
        <taxon>Candidatus Entotheonellales</taxon>
        <taxon>Candidatus Entotheonellaceae</taxon>
        <taxon>Candidatus Entotheonella</taxon>
    </lineage>
</organism>
<feature type="binding site" evidence="4">
    <location>
        <position position="8"/>
    </location>
    <ligand>
        <name>Mg(2+)</name>
        <dbReference type="ChEBI" id="CHEBI:18420"/>
    </ligand>
</feature>
<protein>
    <recommendedName>
        <fullName evidence="7">HAD family hydrolase</fullName>
    </recommendedName>
</protein>